<comment type="similarity">
    <text evidence="3">Belongs to the type-II 3-dehydroquinase family.</text>
</comment>
<dbReference type="GO" id="GO:0009423">
    <property type="term" value="P:chorismate biosynthetic process"/>
    <property type="evidence" value="ECO:0007669"/>
    <property type="project" value="UniProtKB-UniPathway"/>
</dbReference>
<dbReference type="InterPro" id="IPR001874">
    <property type="entry name" value="DHquinase_II"/>
</dbReference>
<dbReference type="InterPro" id="IPR036441">
    <property type="entry name" value="DHquinase_II_sf"/>
</dbReference>
<organism evidence="9 10">
    <name type="scientific">Alcaligenes pakistanensis</name>
    <dbReference type="NCBI Taxonomy" id="1482717"/>
    <lineage>
        <taxon>Bacteria</taxon>
        <taxon>Pseudomonadati</taxon>
        <taxon>Pseudomonadota</taxon>
        <taxon>Betaproteobacteria</taxon>
        <taxon>Burkholderiales</taxon>
        <taxon>Alcaligenaceae</taxon>
        <taxon>Alcaligenes</taxon>
    </lineage>
</organism>
<feature type="active site" description="Proton donor" evidence="7">
    <location>
        <position position="115"/>
    </location>
</feature>
<reference evidence="10" key="1">
    <citation type="journal article" date="2019" name="Int. J. Syst. Evol. Microbiol.">
        <title>The Global Catalogue of Microorganisms (GCM) 10K type strain sequencing project: providing services to taxonomists for standard genome sequencing and annotation.</title>
        <authorList>
            <consortium name="The Broad Institute Genomics Platform"/>
            <consortium name="The Broad Institute Genome Sequencing Center for Infectious Disease"/>
            <person name="Wu L."/>
            <person name="Ma J."/>
        </authorList>
    </citation>
    <scope>NUCLEOTIDE SEQUENCE [LARGE SCALE GENOMIC DNA]</scope>
    <source>
        <strain evidence="10">KCTC 42083</strain>
    </source>
</reference>
<evidence type="ECO:0000256" key="1">
    <source>
        <dbReference type="ARBA" id="ARBA00001864"/>
    </source>
</evidence>
<comment type="caution">
    <text evidence="9">The sequence shown here is derived from an EMBL/GenBank/DDBJ whole genome shotgun (WGS) entry which is preliminary data.</text>
</comment>
<evidence type="ECO:0000256" key="4">
    <source>
        <dbReference type="ARBA" id="ARBA00011193"/>
    </source>
</evidence>
<sequence>MSAHNFTVTRSSNRKHLIAVIDGPNMSSLGKRSKKVYGNIQSLDELKECVRNFGEQLGVEVENFSSNHMGDILEYIHESAHRVDGYLINPAGLTTIGEGVRHALEDTELPVMEVHFSNIAAGAGAARGLGGGSIQSSFTHTATGICMGMRHYSYLAALTALTLALDDQSFLGSALAQS</sequence>
<dbReference type="RefSeq" id="WP_189390630.1">
    <property type="nucleotide sequence ID" value="NZ_BMZN01000001.1"/>
</dbReference>
<dbReference type="SUPFAM" id="SSF52304">
    <property type="entry name" value="Type II 3-dehydroquinate dehydratase"/>
    <property type="match status" value="1"/>
</dbReference>
<dbReference type="GO" id="GO:0003855">
    <property type="term" value="F:3-dehydroquinate dehydratase activity"/>
    <property type="evidence" value="ECO:0007669"/>
    <property type="project" value="UniProtKB-EC"/>
</dbReference>
<evidence type="ECO:0000256" key="3">
    <source>
        <dbReference type="ARBA" id="ARBA00011037"/>
    </source>
</evidence>
<keyword evidence="10" id="KW-1185">Reference proteome</keyword>
<dbReference type="AlphaFoldDB" id="A0A8H9IEL1"/>
<dbReference type="GO" id="GO:0019631">
    <property type="term" value="P:quinate catabolic process"/>
    <property type="evidence" value="ECO:0007669"/>
    <property type="project" value="TreeGrafter"/>
</dbReference>
<evidence type="ECO:0000256" key="7">
    <source>
        <dbReference type="PIRSR" id="PIRSR001399-1"/>
    </source>
</evidence>
<proteinExistence type="inferred from homology"/>
<evidence type="ECO:0000256" key="2">
    <source>
        <dbReference type="ARBA" id="ARBA00004902"/>
    </source>
</evidence>
<evidence type="ECO:0000256" key="5">
    <source>
        <dbReference type="ARBA" id="ARBA00012060"/>
    </source>
</evidence>
<dbReference type="UniPathway" id="UPA00053">
    <property type="reaction ID" value="UER00086"/>
</dbReference>
<dbReference type="EC" id="4.2.1.10" evidence="5"/>
<evidence type="ECO:0000256" key="8">
    <source>
        <dbReference type="PIRSR" id="PIRSR001399-3"/>
    </source>
</evidence>
<dbReference type="Gene3D" id="3.40.50.9100">
    <property type="entry name" value="Dehydroquinase, class II"/>
    <property type="match status" value="1"/>
</dbReference>
<evidence type="ECO:0000313" key="10">
    <source>
        <dbReference type="Proteomes" id="UP000608923"/>
    </source>
</evidence>
<evidence type="ECO:0000313" key="9">
    <source>
        <dbReference type="EMBL" id="GHC36315.1"/>
    </source>
</evidence>
<protein>
    <recommendedName>
        <fullName evidence="5">3-dehydroquinate dehydratase</fullName>
        <ecNumber evidence="5">4.2.1.10</ecNumber>
    </recommendedName>
</protein>
<comment type="pathway">
    <text evidence="2">Metabolic intermediate biosynthesis; chorismate biosynthesis; chorismate from D-erythrose 4-phosphate and phosphoenolpyruvate: step 3/7.</text>
</comment>
<accession>A0A8H9IEL1</accession>
<dbReference type="PANTHER" id="PTHR21272:SF3">
    <property type="entry name" value="CATABOLIC 3-DEHYDROQUINASE"/>
    <property type="match status" value="1"/>
</dbReference>
<feature type="site" description="Transition state stabilizer" evidence="8">
    <location>
        <position position="32"/>
    </location>
</feature>
<name>A0A8H9IEL1_9BURK</name>
<dbReference type="EMBL" id="BMZN01000001">
    <property type="protein sequence ID" value="GHC36315.1"/>
    <property type="molecule type" value="Genomic_DNA"/>
</dbReference>
<evidence type="ECO:0000256" key="6">
    <source>
        <dbReference type="ARBA" id="ARBA00023239"/>
    </source>
</evidence>
<dbReference type="Proteomes" id="UP000608923">
    <property type="component" value="Unassembled WGS sequence"/>
</dbReference>
<dbReference type="Pfam" id="PF01220">
    <property type="entry name" value="DHquinase_II"/>
    <property type="match status" value="1"/>
</dbReference>
<comment type="catalytic activity">
    <reaction evidence="1">
        <text>3-dehydroquinate = 3-dehydroshikimate + H2O</text>
        <dbReference type="Rhea" id="RHEA:21096"/>
        <dbReference type="ChEBI" id="CHEBI:15377"/>
        <dbReference type="ChEBI" id="CHEBI:16630"/>
        <dbReference type="ChEBI" id="CHEBI:32364"/>
        <dbReference type="EC" id="4.2.1.10"/>
    </reaction>
</comment>
<feature type="active site" description="Proton acceptor" evidence="7">
    <location>
        <position position="37"/>
    </location>
</feature>
<dbReference type="PANTHER" id="PTHR21272">
    <property type="entry name" value="CATABOLIC 3-DEHYDROQUINASE"/>
    <property type="match status" value="1"/>
</dbReference>
<keyword evidence="6" id="KW-0456">Lyase</keyword>
<dbReference type="PIRSF" id="PIRSF001399">
    <property type="entry name" value="DHquinase_II"/>
    <property type="match status" value="1"/>
</dbReference>
<comment type="subunit">
    <text evidence="4">Homododecamer.</text>
</comment>
<gene>
    <name evidence="9" type="primary">aroQ</name>
    <name evidence="9" type="ORF">GCM10010096_01880</name>
</gene>